<dbReference type="GO" id="GO:0006062">
    <property type="term" value="P:sorbitol catabolic process"/>
    <property type="evidence" value="ECO:0007669"/>
    <property type="project" value="TreeGrafter"/>
</dbReference>
<dbReference type="InterPro" id="IPR036291">
    <property type="entry name" value="NAD(P)-bd_dom_sf"/>
</dbReference>
<dbReference type="SUPFAM" id="SSF51735">
    <property type="entry name" value="NAD(P)-binding Rossmann-fold domains"/>
    <property type="match status" value="1"/>
</dbReference>
<keyword evidence="4 11" id="KW-0479">Metal-binding</keyword>
<dbReference type="STRING" id="578458.D8QB05"/>
<dbReference type="GO" id="GO:0050019">
    <property type="term" value="F:L-arabinitol 4-dehydrogenase activity"/>
    <property type="evidence" value="ECO:0007669"/>
    <property type="project" value="UniProtKB-EC"/>
</dbReference>
<dbReference type="eggNOG" id="KOG0024">
    <property type="taxonomic scope" value="Eukaryota"/>
</dbReference>
<dbReference type="SMART" id="SM00829">
    <property type="entry name" value="PKS_ER"/>
    <property type="match status" value="1"/>
</dbReference>
<dbReference type="InterPro" id="IPR045306">
    <property type="entry name" value="SDH-like"/>
</dbReference>
<evidence type="ECO:0000256" key="6">
    <source>
        <dbReference type="ARBA" id="ARBA00023002"/>
    </source>
</evidence>
<dbReference type="InterPro" id="IPR011032">
    <property type="entry name" value="GroES-like_sf"/>
</dbReference>
<comment type="subunit">
    <text evidence="3">Homotetramer.</text>
</comment>
<proteinExistence type="inferred from homology"/>
<dbReference type="OMA" id="YPLTRWR"/>
<dbReference type="EC" id="1.1.1.12" evidence="8"/>
<evidence type="ECO:0000256" key="2">
    <source>
        <dbReference type="ARBA" id="ARBA00008072"/>
    </source>
</evidence>
<dbReference type="GO" id="GO:0003939">
    <property type="term" value="F:L-iditol 2-dehydrogenase (NAD+) activity"/>
    <property type="evidence" value="ECO:0007669"/>
    <property type="project" value="TreeGrafter"/>
</dbReference>
<organism evidence="15">
    <name type="scientific">Schizophyllum commune (strain H4-8 / FGSC 9210)</name>
    <name type="common">Split gill fungus</name>
    <dbReference type="NCBI Taxonomy" id="578458"/>
    <lineage>
        <taxon>Eukaryota</taxon>
        <taxon>Fungi</taxon>
        <taxon>Dikarya</taxon>
        <taxon>Basidiomycota</taxon>
        <taxon>Agaricomycotina</taxon>
        <taxon>Agaricomycetes</taxon>
        <taxon>Agaricomycetidae</taxon>
        <taxon>Agaricales</taxon>
        <taxon>Schizophyllaceae</taxon>
        <taxon>Schizophyllum</taxon>
    </lineage>
</organism>
<keyword evidence="6" id="KW-0560">Oxidoreductase</keyword>
<dbReference type="Gene3D" id="3.90.180.10">
    <property type="entry name" value="Medium-chain alcohol dehydrogenases, catalytic domain"/>
    <property type="match status" value="1"/>
</dbReference>
<dbReference type="InParanoid" id="D8QB05"/>
<comment type="catalytic activity">
    <reaction evidence="10">
        <text>L-arabinitol + NAD(+) = L-xylulose + NADH + H(+)</text>
        <dbReference type="Rhea" id="RHEA:16381"/>
        <dbReference type="ChEBI" id="CHEBI:15378"/>
        <dbReference type="ChEBI" id="CHEBI:17399"/>
        <dbReference type="ChEBI" id="CHEBI:18403"/>
        <dbReference type="ChEBI" id="CHEBI:57540"/>
        <dbReference type="ChEBI" id="CHEBI:57945"/>
        <dbReference type="EC" id="1.1.1.12"/>
    </reaction>
</comment>
<dbReference type="HOGENOM" id="CLU_026673_11_5_1"/>
<dbReference type="SUPFAM" id="SSF50129">
    <property type="entry name" value="GroES-like"/>
    <property type="match status" value="1"/>
</dbReference>
<evidence type="ECO:0000256" key="10">
    <source>
        <dbReference type="ARBA" id="ARBA00049317"/>
    </source>
</evidence>
<dbReference type="PANTHER" id="PTHR43161">
    <property type="entry name" value="SORBITOL DEHYDROGENASE"/>
    <property type="match status" value="1"/>
</dbReference>
<dbReference type="EMBL" id="GL377309">
    <property type="protein sequence ID" value="EFI94668.1"/>
    <property type="molecule type" value="Genomic_DNA"/>
</dbReference>
<keyword evidence="5 11" id="KW-0862">Zinc</keyword>
<dbReference type="Gene3D" id="3.40.50.720">
    <property type="entry name" value="NAD(P)-binding Rossmann-like Domain"/>
    <property type="match status" value="1"/>
</dbReference>
<reference evidence="14 15" key="1">
    <citation type="journal article" date="2010" name="Nat. Biotechnol.">
        <title>Genome sequence of the model mushroom Schizophyllum commune.</title>
        <authorList>
            <person name="Ohm R.A."/>
            <person name="de Jong J.F."/>
            <person name="Lugones L.G."/>
            <person name="Aerts A."/>
            <person name="Kothe E."/>
            <person name="Stajich J.E."/>
            <person name="de Vries R.P."/>
            <person name="Record E."/>
            <person name="Levasseur A."/>
            <person name="Baker S.E."/>
            <person name="Bartholomew K.A."/>
            <person name="Coutinho P.M."/>
            <person name="Erdmann S."/>
            <person name="Fowler T.J."/>
            <person name="Gathman A.C."/>
            <person name="Lombard V."/>
            <person name="Henrissat B."/>
            <person name="Knabe N."/>
            <person name="Kuees U."/>
            <person name="Lilly W.W."/>
            <person name="Lindquist E."/>
            <person name="Lucas S."/>
            <person name="Magnuson J.K."/>
            <person name="Piumi F."/>
            <person name="Raudaskoski M."/>
            <person name="Salamov A."/>
            <person name="Schmutz J."/>
            <person name="Schwarze F.W.M.R."/>
            <person name="vanKuyk P.A."/>
            <person name="Horton J.S."/>
            <person name="Grigoriev I.V."/>
            <person name="Woesten H.A.B."/>
        </authorList>
    </citation>
    <scope>NUCLEOTIDE SEQUENCE [LARGE SCALE GENOMIC DNA]</scope>
    <source>
        <strain evidence="15">H4-8 / FGSC 9210</strain>
    </source>
</reference>
<feature type="compositionally biased region" description="Polar residues" evidence="12">
    <location>
        <begin position="1"/>
        <end position="16"/>
    </location>
</feature>
<evidence type="ECO:0000313" key="15">
    <source>
        <dbReference type="Proteomes" id="UP000007431"/>
    </source>
</evidence>
<accession>D8QB05</accession>
<dbReference type="RefSeq" id="XP_003029571.1">
    <property type="nucleotide sequence ID" value="XM_003029525.1"/>
</dbReference>
<feature type="region of interest" description="Disordered" evidence="12">
    <location>
        <begin position="1"/>
        <end position="21"/>
    </location>
</feature>
<evidence type="ECO:0000256" key="9">
    <source>
        <dbReference type="ARBA" id="ARBA00039783"/>
    </source>
</evidence>
<dbReference type="PANTHER" id="PTHR43161:SF12">
    <property type="entry name" value="L-ARABINITOL 4-DEHYDROGENASE"/>
    <property type="match status" value="1"/>
</dbReference>
<name>D8QB05_SCHCM</name>
<dbReference type="InterPro" id="IPR013149">
    <property type="entry name" value="ADH-like_C"/>
</dbReference>
<dbReference type="GO" id="GO:0008270">
    <property type="term" value="F:zinc ion binding"/>
    <property type="evidence" value="ECO:0007669"/>
    <property type="project" value="InterPro"/>
</dbReference>
<dbReference type="OrthoDB" id="2148442at2759"/>
<dbReference type="Pfam" id="PF08240">
    <property type="entry name" value="ADH_N"/>
    <property type="match status" value="1"/>
</dbReference>
<evidence type="ECO:0000256" key="11">
    <source>
        <dbReference type="RuleBase" id="RU361277"/>
    </source>
</evidence>
<protein>
    <recommendedName>
        <fullName evidence="9">L-arabinitol 4-dehydrogenase</fullName>
        <ecNumber evidence="8">1.1.1.12</ecNumber>
    </recommendedName>
</protein>
<dbReference type="CDD" id="cd05285">
    <property type="entry name" value="sorbitol_DH"/>
    <property type="match status" value="1"/>
</dbReference>
<evidence type="ECO:0000256" key="8">
    <source>
        <dbReference type="ARBA" id="ARBA00038954"/>
    </source>
</evidence>
<sequence>MPSVALNGTNGVNGATSAAPPKGAKPNIAIYTNAKHELFQREIPYPEIGPDDCLVQVRCTGICASDVHFWRSGCIGDMIVREDMILGHESAGEVLAVGANVTSINPGQRVAIEPGVPCAACKHCVGGRYNLCPEVKFAATPPTDGTLRRYMAHPAKYLFPIPDHMTYAQAALVEPFSVALAAVDKCNPRVGQPVFIAGAGPVGLATALCVRAAGASPLVISDLEESRLEQARRLGFNALKIELNWTRDEVAHKIREAMGERCAPEIVFECTGAQTSIQSAIYAVEDGGTVVQVGCSKPDVEIPYAAMAFREVNIVTTLRYHSTWEKMVRLLGDRYFGDVDHLVTHTFPLERAEDAFKLWLDRSANAIKVQIVDES</sequence>
<dbReference type="VEuPathDB" id="FungiDB:SCHCODRAFT_02633266"/>
<dbReference type="Proteomes" id="UP000007431">
    <property type="component" value="Unassembled WGS sequence"/>
</dbReference>
<dbReference type="PROSITE" id="PS00059">
    <property type="entry name" value="ADH_ZINC"/>
    <property type="match status" value="1"/>
</dbReference>
<evidence type="ECO:0000313" key="14">
    <source>
        <dbReference type="EMBL" id="EFI94668.1"/>
    </source>
</evidence>
<comment type="cofactor">
    <cofactor evidence="1 11">
        <name>Zn(2+)</name>
        <dbReference type="ChEBI" id="CHEBI:29105"/>
    </cofactor>
</comment>
<dbReference type="KEGG" id="scm:SCHCO_02633266"/>
<dbReference type="InterPro" id="IPR002328">
    <property type="entry name" value="ADH_Zn_CS"/>
</dbReference>
<evidence type="ECO:0000256" key="7">
    <source>
        <dbReference type="ARBA" id="ARBA00023027"/>
    </source>
</evidence>
<dbReference type="InterPro" id="IPR013154">
    <property type="entry name" value="ADH-like_N"/>
</dbReference>
<gene>
    <name evidence="14" type="ORF">SCHCODRAFT_69315</name>
</gene>
<evidence type="ECO:0000256" key="4">
    <source>
        <dbReference type="ARBA" id="ARBA00022723"/>
    </source>
</evidence>
<evidence type="ECO:0000259" key="13">
    <source>
        <dbReference type="SMART" id="SM00829"/>
    </source>
</evidence>
<feature type="domain" description="Enoyl reductase (ER)" evidence="13">
    <location>
        <begin position="37"/>
        <end position="367"/>
    </location>
</feature>
<evidence type="ECO:0000256" key="3">
    <source>
        <dbReference type="ARBA" id="ARBA00011881"/>
    </source>
</evidence>
<evidence type="ECO:0000256" key="1">
    <source>
        <dbReference type="ARBA" id="ARBA00001947"/>
    </source>
</evidence>
<evidence type="ECO:0000256" key="12">
    <source>
        <dbReference type="SAM" id="MobiDB-lite"/>
    </source>
</evidence>
<evidence type="ECO:0000256" key="5">
    <source>
        <dbReference type="ARBA" id="ARBA00022833"/>
    </source>
</evidence>
<comment type="similarity">
    <text evidence="2 11">Belongs to the zinc-containing alcohol dehydrogenase family.</text>
</comment>
<dbReference type="AlphaFoldDB" id="D8QB05"/>
<dbReference type="GeneID" id="9594320"/>
<keyword evidence="15" id="KW-1185">Reference proteome</keyword>
<keyword evidence="7" id="KW-0520">NAD</keyword>
<dbReference type="Pfam" id="PF00107">
    <property type="entry name" value="ADH_zinc_N"/>
    <property type="match status" value="1"/>
</dbReference>
<dbReference type="FunFam" id="3.40.50.720:FF:000068">
    <property type="entry name" value="Sorbitol dehydrogenase"/>
    <property type="match status" value="1"/>
</dbReference>
<dbReference type="InterPro" id="IPR020843">
    <property type="entry name" value="ER"/>
</dbReference>